<dbReference type="AlphaFoldDB" id="A4G5G0"/>
<dbReference type="InterPro" id="IPR021647">
    <property type="entry name" value="CusF_Ec"/>
</dbReference>
<dbReference type="EMBL" id="CU207211">
    <property type="protein sequence ID" value="CAL61747.1"/>
    <property type="molecule type" value="Genomic_DNA"/>
</dbReference>
<evidence type="ECO:0000313" key="2">
    <source>
        <dbReference type="EMBL" id="CAL61747.1"/>
    </source>
</evidence>
<feature type="chain" id="PRO_5002669172" description="Copper-binding protein" evidence="1">
    <location>
        <begin position="24"/>
        <end position="113"/>
    </location>
</feature>
<keyword evidence="1" id="KW-0732">Signal</keyword>
<dbReference type="HOGENOM" id="CLU_140852_0_1_4"/>
<organism evidence="2 3">
    <name type="scientific">Herminiimonas arsenicoxydans</name>
    <dbReference type="NCBI Taxonomy" id="204773"/>
    <lineage>
        <taxon>Bacteria</taxon>
        <taxon>Pseudomonadati</taxon>
        <taxon>Pseudomonadota</taxon>
        <taxon>Betaproteobacteria</taxon>
        <taxon>Burkholderiales</taxon>
        <taxon>Oxalobacteraceae</taxon>
        <taxon>Herminiimonas</taxon>
    </lineage>
</organism>
<reference evidence="2 3" key="1">
    <citation type="journal article" date="2007" name="PLoS Genet.">
        <title>A tale of two oxidation states: bacterial colonization of arsenic-rich environments.</title>
        <authorList>
            <person name="Muller D."/>
            <person name="Medigue C."/>
            <person name="Koechler S."/>
            <person name="Barbe V."/>
            <person name="Barakat M."/>
            <person name="Talla E."/>
            <person name="Bonnefoy V."/>
            <person name="Krin E."/>
            <person name="Arsene-Ploetze F."/>
            <person name="Carapito C."/>
            <person name="Chandler M."/>
            <person name="Cournoyer B."/>
            <person name="Cruveiller S."/>
            <person name="Dossat C."/>
            <person name="Duval S."/>
            <person name="Heymann M."/>
            <person name="Leize E."/>
            <person name="Lieutaud A."/>
            <person name="Lievremont D."/>
            <person name="Makita Y."/>
            <person name="Mangenot S."/>
            <person name="Nitschke W."/>
            <person name="Ortet P."/>
            <person name="Perdrial N."/>
            <person name="Schoepp B."/>
            <person name="Siguier N."/>
            <person name="Simeonova D.D."/>
            <person name="Rouy Z."/>
            <person name="Segurens B."/>
            <person name="Turlin E."/>
            <person name="Vallenet D."/>
            <person name="Van Dorsselaer A."/>
            <person name="Weiss S."/>
            <person name="Weissenbach J."/>
            <person name="Lett M.C."/>
            <person name="Danchin A."/>
            <person name="Bertin P.N."/>
        </authorList>
    </citation>
    <scope>NUCLEOTIDE SEQUENCE [LARGE SCALE GENOMIC DNA]</scope>
    <source>
        <strain evidence="3">ULPAs1</strain>
    </source>
</reference>
<protein>
    <recommendedName>
        <fullName evidence="4">Copper-binding protein</fullName>
    </recommendedName>
</protein>
<gene>
    <name evidence="2" type="ordered locus">HEAR1585</name>
</gene>
<evidence type="ECO:0000313" key="3">
    <source>
        <dbReference type="Proteomes" id="UP000006697"/>
    </source>
</evidence>
<accession>A4G5G0</accession>
<dbReference type="OrthoDB" id="9180744at2"/>
<dbReference type="KEGG" id="har:HEAR1585"/>
<dbReference type="InterPro" id="IPR042230">
    <property type="entry name" value="CusF_sf"/>
</dbReference>
<dbReference type="Proteomes" id="UP000006697">
    <property type="component" value="Chromosome"/>
</dbReference>
<proteinExistence type="predicted"/>
<evidence type="ECO:0000256" key="1">
    <source>
        <dbReference type="SAM" id="SignalP"/>
    </source>
</evidence>
<keyword evidence="3" id="KW-1185">Reference proteome</keyword>
<sequence length="113" mass="12259">MKTMTQLSIALAISLTSASLAFANHTHHHATDAQSSEALAAMSEGVVRKVDKENGKITIRHGELKNLGMQPMTMVFRIKDVALLEQTKAGDKINFVAENTGGQLTVTQLEIQK</sequence>
<evidence type="ECO:0008006" key="4">
    <source>
        <dbReference type="Google" id="ProtNLM"/>
    </source>
</evidence>
<feature type="signal peptide" evidence="1">
    <location>
        <begin position="1"/>
        <end position="23"/>
    </location>
</feature>
<name>A4G5G0_HERAR</name>
<dbReference type="STRING" id="204773.HEAR1585"/>
<dbReference type="Gene3D" id="2.40.50.320">
    <property type="entry name" value="Copper binding periplasmic protein CusF"/>
    <property type="match status" value="1"/>
</dbReference>
<dbReference type="eggNOG" id="COG5569">
    <property type="taxonomic scope" value="Bacteria"/>
</dbReference>
<dbReference type="Pfam" id="PF11604">
    <property type="entry name" value="CusF_Ec"/>
    <property type="match status" value="1"/>
</dbReference>